<keyword evidence="3" id="KW-0089">Bile pigment</keyword>
<dbReference type="EMBL" id="QZCE01000001">
    <property type="protein sequence ID" value="NEZ61691.1"/>
    <property type="molecule type" value="Genomic_DNA"/>
</dbReference>
<dbReference type="InterPro" id="IPR012128">
    <property type="entry name" value="Phycobilisome_asu/bsu"/>
</dbReference>
<dbReference type="Gene3D" id="1.10.490.20">
    <property type="entry name" value="Phycocyanins"/>
    <property type="match status" value="1"/>
</dbReference>
<dbReference type="InterPro" id="IPR038719">
    <property type="entry name" value="Phycobilisome_asu/bsu_sf"/>
</dbReference>
<sequence>MKSDILAPGDAERISVLQAITEHQSLIFGEAVSALSKDPEKSLQKSSKLYINHHFPSFCGDMLSVLKHISVMMFEGYPSRPHSHRSISVLKRKYIDQGVPVADVIKAIESLREITLDILSSDEQLINLLSYSGPISVKSEIIETIPEIKKRYSHMWVAIEVVDLEKGFPKSGKVILASKSRNTIAEEISKHYSNVTTYTFYCSSPNEEEDPVRARISEYLDPYFDSVVKELGEAV</sequence>
<name>A0A6M0S165_9CYAN</name>
<accession>A0A6M0S165</accession>
<comment type="caution">
    <text evidence="4">The sequence shown here is derived from an EMBL/GenBank/DDBJ whole genome shotgun (WGS) entry which is preliminary data.</text>
</comment>
<proteinExistence type="inferred from homology"/>
<evidence type="ECO:0000313" key="4">
    <source>
        <dbReference type="EMBL" id="NEZ61691.1"/>
    </source>
</evidence>
<comment type="similarity">
    <text evidence="1">Belongs to the phycobiliprotein family.</text>
</comment>
<evidence type="ECO:0000256" key="2">
    <source>
        <dbReference type="ARBA" id="ARBA00022991"/>
    </source>
</evidence>
<organism evidence="4 5">
    <name type="scientific">Adonisia turfae CCMR0082</name>
    <dbReference type="NCBI Taxonomy" id="2304604"/>
    <lineage>
        <taxon>Bacteria</taxon>
        <taxon>Bacillati</taxon>
        <taxon>Cyanobacteriota</taxon>
        <taxon>Adonisia</taxon>
        <taxon>Adonisia turfae</taxon>
    </lineage>
</organism>
<evidence type="ECO:0000313" key="5">
    <source>
        <dbReference type="Proteomes" id="UP000473574"/>
    </source>
</evidence>
<dbReference type="Proteomes" id="UP000473574">
    <property type="component" value="Unassembled WGS sequence"/>
</dbReference>
<dbReference type="Pfam" id="PF00502">
    <property type="entry name" value="Phycobilisome"/>
    <property type="match status" value="1"/>
</dbReference>
<dbReference type="GO" id="GO:0015979">
    <property type="term" value="P:photosynthesis"/>
    <property type="evidence" value="ECO:0007669"/>
    <property type="project" value="InterPro"/>
</dbReference>
<evidence type="ECO:0000256" key="3">
    <source>
        <dbReference type="ARBA" id="ARBA00023307"/>
    </source>
</evidence>
<dbReference type="InterPro" id="IPR009050">
    <property type="entry name" value="Globin-like_sf"/>
</dbReference>
<dbReference type="SUPFAM" id="SSF46458">
    <property type="entry name" value="Globin-like"/>
    <property type="match status" value="1"/>
</dbReference>
<dbReference type="AlphaFoldDB" id="A0A6M0S165"/>
<keyword evidence="2" id="KW-0157">Chromophore</keyword>
<dbReference type="GO" id="GO:0030089">
    <property type="term" value="C:phycobilisome"/>
    <property type="evidence" value="ECO:0007669"/>
    <property type="project" value="InterPro"/>
</dbReference>
<protein>
    <submittedName>
        <fullName evidence="4">Uncharacterized protein</fullName>
    </submittedName>
</protein>
<dbReference type="RefSeq" id="WP_163659574.1">
    <property type="nucleotide sequence ID" value="NZ_QZCE01000001.1"/>
</dbReference>
<gene>
    <name evidence="4" type="ORF">D0962_02675</name>
</gene>
<evidence type="ECO:0000256" key="1">
    <source>
        <dbReference type="ARBA" id="ARBA00008182"/>
    </source>
</evidence>
<reference evidence="4 5" key="1">
    <citation type="journal article" date="2020" name="Microb. Ecol.">
        <title>Ecogenomics of the Marine Benthic Filamentous Cyanobacterium Adonisia.</title>
        <authorList>
            <person name="Walter J.M."/>
            <person name="Coutinho F.H."/>
            <person name="Leomil L."/>
            <person name="Hargreaves P.I."/>
            <person name="Campeao M.E."/>
            <person name="Vieira V.V."/>
            <person name="Silva B.S."/>
            <person name="Fistarol G.O."/>
            <person name="Salomon P.S."/>
            <person name="Sawabe T."/>
            <person name="Mino S."/>
            <person name="Hosokawa M."/>
            <person name="Miyashita H."/>
            <person name="Maruyama F."/>
            <person name="van Verk M.C."/>
            <person name="Dutilh B.E."/>
            <person name="Thompson C.C."/>
            <person name="Thompson F.L."/>
        </authorList>
    </citation>
    <scope>NUCLEOTIDE SEQUENCE [LARGE SCALE GENOMIC DNA]</scope>
    <source>
        <strain evidence="4 5">CCMR0082</strain>
    </source>
</reference>